<dbReference type="EMBL" id="CAJOBJ010119247">
    <property type="protein sequence ID" value="CAF4668150.1"/>
    <property type="molecule type" value="Genomic_DNA"/>
</dbReference>
<evidence type="ECO:0000313" key="1">
    <source>
        <dbReference type="EMBL" id="CAF4668150.1"/>
    </source>
</evidence>
<dbReference type="Proteomes" id="UP000681967">
    <property type="component" value="Unassembled WGS sequence"/>
</dbReference>
<organism evidence="2 3">
    <name type="scientific">Rotaria magnacalcarata</name>
    <dbReference type="NCBI Taxonomy" id="392030"/>
    <lineage>
        <taxon>Eukaryota</taxon>
        <taxon>Metazoa</taxon>
        <taxon>Spiralia</taxon>
        <taxon>Gnathifera</taxon>
        <taxon>Rotifera</taxon>
        <taxon>Eurotatoria</taxon>
        <taxon>Bdelloidea</taxon>
        <taxon>Philodinida</taxon>
        <taxon>Philodinidae</taxon>
        <taxon>Rotaria</taxon>
    </lineage>
</organism>
<dbReference type="Proteomes" id="UP000681720">
    <property type="component" value="Unassembled WGS sequence"/>
</dbReference>
<name>A0A8S3ATB2_9BILA</name>
<feature type="non-terminal residue" evidence="2">
    <location>
        <position position="1"/>
    </location>
</feature>
<gene>
    <name evidence="2" type="ORF">BYL167_LOCUS45932</name>
    <name evidence="1" type="ORF">GIL414_LOCUS41768</name>
</gene>
<accession>A0A8S3ATB2</accession>
<sequence>MASMHLDKACHLAQMPDDIKLESLCLLAKIYLNQNQFASSITLLQ</sequence>
<comment type="caution">
    <text evidence="2">The sequence shown here is derived from an EMBL/GenBank/DDBJ whole genome shotgun (WGS) entry which is preliminary data.</text>
</comment>
<reference evidence="2" key="1">
    <citation type="submission" date="2021-02" db="EMBL/GenBank/DDBJ databases">
        <authorList>
            <person name="Nowell W R."/>
        </authorList>
    </citation>
    <scope>NUCLEOTIDE SEQUENCE</scope>
</reference>
<evidence type="ECO:0000313" key="2">
    <source>
        <dbReference type="EMBL" id="CAF4746830.1"/>
    </source>
</evidence>
<protein>
    <submittedName>
        <fullName evidence="2">Uncharacterized protein</fullName>
    </submittedName>
</protein>
<dbReference type="EMBL" id="CAJOBH010128730">
    <property type="protein sequence ID" value="CAF4746830.1"/>
    <property type="molecule type" value="Genomic_DNA"/>
</dbReference>
<dbReference type="AlphaFoldDB" id="A0A8S3ATB2"/>
<evidence type="ECO:0000313" key="3">
    <source>
        <dbReference type="Proteomes" id="UP000681967"/>
    </source>
</evidence>
<proteinExistence type="predicted"/>